<dbReference type="InterPro" id="IPR029058">
    <property type="entry name" value="AB_hydrolase_fold"/>
</dbReference>
<dbReference type="AlphaFoldDB" id="A0A060CFD5"/>
<feature type="signal peptide" evidence="1">
    <location>
        <begin position="1"/>
        <end position="24"/>
    </location>
</feature>
<dbReference type="SUPFAM" id="SSF53474">
    <property type="entry name" value="alpha/beta-Hydrolases"/>
    <property type="match status" value="1"/>
</dbReference>
<dbReference type="Gene3D" id="3.40.50.1820">
    <property type="entry name" value="alpha/beta hydrolase"/>
    <property type="match status" value="1"/>
</dbReference>
<proteinExistence type="predicted"/>
<dbReference type="EMBL" id="KF124443">
    <property type="protein sequence ID" value="AIA91760.1"/>
    <property type="molecule type" value="Genomic_DNA"/>
</dbReference>
<feature type="chain" id="PRO_5001582381" evidence="1">
    <location>
        <begin position="25"/>
        <end position="89"/>
    </location>
</feature>
<accession>A0A060CFD5</accession>
<reference evidence="2" key="1">
    <citation type="journal article" date="2013" name="Environ. Microbiol.">
        <title>Seasonally variable intestinal metagenomes of the red palm weevil (Rhynchophorus ferrugineus).</title>
        <authorList>
            <person name="Jia S."/>
            <person name="Zhang X."/>
            <person name="Zhang G."/>
            <person name="Yin A."/>
            <person name="Zhang S."/>
            <person name="Li F."/>
            <person name="Wang L."/>
            <person name="Zhao D."/>
            <person name="Yun Q."/>
            <person name="Tala"/>
            <person name="Wang J."/>
            <person name="Sun G."/>
            <person name="Baabdullah M."/>
            <person name="Yu X."/>
            <person name="Hu S."/>
            <person name="Al-Mssallem I.S."/>
            <person name="Yu J."/>
        </authorList>
    </citation>
    <scope>NUCLEOTIDE SEQUENCE</scope>
</reference>
<sequence>MKRIYLRTLSVAMTMLLFPQWGHADQIPVGNTTREFITYIPADLGNKRPLLISLHGMNQDASYQKSQLKIETIADTAKFAVVFPNGISN</sequence>
<evidence type="ECO:0000256" key="1">
    <source>
        <dbReference type="SAM" id="SignalP"/>
    </source>
</evidence>
<feature type="non-terminal residue" evidence="2">
    <location>
        <position position="89"/>
    </location>
</feature>
<evidence type="ECO:0000313" key="2">
    <source>
        <dbReference type="EMBL" id="AIA91760.1"/>
    </source>
</evidence>
<name>A0A060CFD5_9BACT</name>
<protein>
    <submittedName>
        <fullName evidence="2">CAZy families CE1|CBM9 protein</fullName>
    </submittedName>
</protein>
<keyword evidence="1" id="KW-0732">Signal</keyword>
<organism evidence="2">
    <name type="scientific">uncultured Cytophaga sp</name>
    <dbReference type="NCBI Taxonomy" id="160238"/>
    <lineage>
        <taxon>Bacteria</taxon>
        <taxon>Pseudomonadati</taxon>
        <taxon>Bacteroidota</taxon>
        <taxon>Cytophagia</taxon>
        <taxon>Cytophagales</taxon>
        <taxon>Cytophagaceae</taxon>
        <taxon>Cytophaga</taxon>
        <taxon>environmental samples</taxon>
    </lineage>
</organism>